<feature type="domain" description="RAVE complex protein Rav1 C-terminal" evidence="3">
    <location>
        <begin position="1699"/>
        <end position="1923"/>
    </location>
</feature>
<evidence type="ECO:0000313" key="5">
    <source>
        <dbReference type="Proteomes" id="UP001054837"/>
    </source>
</evidence>
<evidence type="ECO:0000256" key="1">
    <source>
        <dbReference type="PROSITE-ProRule" id="PRU00221"/>
    </source>
</evidence>
<feature type="region of interest" description="Disordered" evidence="2">
    <location>
        <begin position="436"/>
        <end position="494"/>
    </location>
</feature>
<dbReference type="PROSITE" id="PS50294">
    <property type="entry name" value="WD_REPEATS_REGION"/>
    <property type="match status" value="1"/>
</dbReference>
<reference evidence="4 5" key="1">
    <citation type="submission" date="2021-06" db="EMBL/GenBank/DDBJ databases">
        <title>Caerostris darwini draft genome.</title>
        <authorList>
            <person name="Kono N."/>
            <person name="Arakawa K."/>
        </authorList>
    </citation>
    <scope>NUCLEOTIDE SEQUENCE [LARGE SCALE GENOMIC DNA]</scope>
</reference>
<dbReference type="Pfam" id="PF12234">
    <property type="entry name" value="Rav1p_C"/>
    <property type="match status" value="1"/>
</dbReference>
<protein>
    <submittedName>
        <fullName evidence="4">DmX-like protein 2</fullName>
    </submittedName>
</protein>
<dbReference type="Gene3D" id="2.130.10.10">
    <property type="entry name" value="YVTN repeat-like/Quinoprotein amine dehydrogenase"/>
    <property type="match status" value="3"/>
</dbReference>
<sequence>MNRHQVLTGAANAGDHCYSVGSVEGVPFTAYASGCNIVILASNFQRVQIIPGLIHGNVQVGCLDASTDVGKIAAAYGKEVCIFEPTPLLHQSSSHRLDYQWVQTAVIKSAHDLQVLSWNLSGTRLLTGGSSIELWQISIAGEDDVIEEEPTNIQVKCTAEDGVVTDIDEQCKWNCIWSCKTAQSVAFLKFSPDGTLFASAGSADRLVKIWYSSKIVSFSSQHHSGHSGAVNYTFIYIAHPRAVSGLSWRKTSKFMPKDSVANMLLTSCRDNICRIWVQSLMPEDGLVDLQQIDSINQNLRVQTQRHRKKIIQRLKHMKSFNQLKKHQASQFTEDPHEPISILPSTFSVHDFHCFGMHGSGVTPSLHFHLAGTIDAKTDIPLVPSLVGSHAKDPNFVVHWMNNKEMAFTHAAEHLLQDVSDKVLQLQHKRDLGYLDHDTDKINMENKSNGRRSSHPKSESSENINEPIGSKQSSPSASSSTSIATDTSTSQTQSVSGDFIDRKIEKLLRDWHRSQDLLFSVYPVDGSLLVWSVDWLDEYNPGSFRQALVNFASRIPNAIPLGDAATMSHHIFMYSPHAGLDLRLAISAAVSEQMLKDKTEKVEEIAAEPVLDYAQWKHNCNKQLSQYCALNSSTPTVCMLTKHSNGSLNLWHVSFADTTLYTQVLSIGHFTRVCGHRFRINDITCHPVLPLLLTTSHHNVPGKSQNNSVPSSPVPMNSCCLSPIGLQYGFCSELILWKVDPVGPLSKSGGVTELARINSPETAAFANVAWIPTLLPSTTQGSISNSPSACFVASDGHQLRVYQAVIDARTLLAEISSSSRRKNSQDMSQSTSTSSGLGYKHSTLQDTFRIVSEQSTSRPGCVIELDSISDATHDWQNTQLLHVFQEQLISSSPQGKSTREASNISLVQPDLQAIVDLRHSSVFEEPFYLVVLEKKEEDAQSVLHMWKIVIASPFGAEDHEHQSFSYVPDSNLVQESDHSNQSSRSASPDHNHDASYQLSQVSPLRITTVKVCTQIVPLPEDVEIVHATPAAGHLSSSNIYPACFAPYLICTACSDYSVRFWKCEITETGNKDEKEYNWVEWEMMLNKSSSSVRVSGQPLFVSCAYSGRMACAFKHGKSFTRHNSKNPESRFVNIGVSIFECESTGGSEWMLEDTINLRNVSLPLPKLSLNLETLVDASQRNKRTADTLLQKLSTDESANDRLPLQRLLSVPSYATLQTLRQAITEKGNQDLLTPKSLVQLDWVSAEDGSHILTVAIGSKILLFAPVSNDIAQANVQAMKASKSASRPLLKQASSMVLPLSCNDEIRWMRIRSTPLKTADSLPPIPMQLSWVRHGILVIGMDSEMHIYSQWRVPATTDQVQASNAEKDEPLVDDRKLTEEELLTRAQDSQLRLPTTSGTLSRSTSSNVLTAAAETKRKKSELAKPQRESVASVGPMPDFGLFEASRLACPILPQYHPKQLMELLGFGKLRRVKAILSHLVRCLSGSENIKKTYLQMPESGGNEEEGEDSNRSWSRTRAMSMAASSSPLPHSPNDQRGSVSVFPEEVTLDYVEIQSIPPLPLFTLIASDKETHSLPSQTTHEDETLDQDYNGLFDITTHMEDSLDDILRTKSVSGETKKERPSFSGNERKVNLTNFSPNQAASLTHFLTHSHLPGLSSLDQMHLLALADTVASFNTALADRFGTEPVVAKDTNKTNIEGLNVTVTTDSLDDCGLRFLLAVRHYVYLTLCLPFSQRAQLQTQGLGSHSLVWAFHSETQEELLQLVPCVQKGNLKWSELRELGIGWWIRSNTVLRRLMEKVAKAAFQMKNDPLDAALYYLAMKKKTLLWGLFRSVSDTKMTAFFQNNFTQDKWKKSAMKNAYVLMGKQRFKHAAAFFLLGGDLKVAVEIILNHLKDLQLAMVVIRLYEGEIDTVTPSLKRLLFEEVLGCEADGCNYIPSKAYPDPFIRCMARWILQDYCGSLTTLLQTDVGYSHPKASEMENFHDMSTNPSVFNFYLFLRTHPLVVRRQRAQNLSELKKSKAAGKNNFKSESIDVDEAPFEDTITPLERRLFFTTAHAHFRAGCPALALEVLSRLPNRVLTDGPMSPDDAVFDFANVLNKEDDFIASGTIENHDSVNMRKNKSVDWSQPVVASSGKASAADFDWGQPVLSTKAEQSSLDFDWGAPVSQPKEPELELDFGLDSNSEKEDSEDGIEMKVTEESIEETKNESKPVAIDIMAQQLKFIACLKIMMEELSTLATGYEVDGGQLRYQLYIWLEKSVSALKDLCLYGASSQDYNEAAEEETMAMEDSSHSNANWDSAVDFSSQKASLHEILLADKLDFEAKLQRASRRKQWLKANEALLRTLLSYCSLHGAHGGGLAAVRMELILLLHELQQERSRQQLLSPLPFPTTLPLLAASVACQKTVVADPIRHLQSLVHDILLTIIDMTDPPTVSNASYSHLIVLRDLSTSLSACIYESLCDSDTFIVKQGGSRGLSMEELISSGVVYQNSHLLAGHVNRIRHCSGDEDVKATTAPNKWPGVASLRALLAQDKDEDTPKLHTLLCEAFVSVYLSQLIYALSTCDCHVLYRLVGQNFTQETWALLFGGGAKILLHISAMNSGDTISSPASLEKENQNESSSGILDSLSRQRIKLHMKLLGQSGQQTVQPTIKEDKPTYREQFIPPKMSMVSLFMSKPKLVSEWLPLDYDSNASLPSDEEEVEEEGEIDDVFGGEITEESQATSRRKKIISDSGLDQLDPSSYTWGILRYAVVKLARMHVGSFLNVAGLEIQDLPVVSPLIQAVLKCMDFWLKDLKQYMDAFEGPPPNYIPGCVSSGTQMGPPVLKYSALLELHNTPFRSNHRAILPVKRLWNYLVRHEVVQDVFIRYIYQFKPVRKNDDFDIDTTRETNTTNLNSVRVIHKDQDTINTFCINRVKNGVIALATPKEIQEIDVSVLLQPVPWLREEAEFEAVNLLRAPDTLPSSDYLVIQHPMDSVSTNLSSTGSTPTSSAPALSVGTSKNLRKHKIDNVRKLTSHPLMPVYLSGSQDGSVSLWEWNHAKSIASPRQAGTFAKVTKISFNLQGNKFGVTDGDGIISLWQVGLGSLSKRPFFSTQCHSKQANDFAFLSSSSLIATAGQSTDNKNVCLWDTLLPQGKSLITSFQCHDGGCSSLVYAPQSHTLISAGKKGDICIFDVRQNKLKQKFQAHESPIKCLALDPAEEFFATGSADGDIKVWGLSVHVKLCTFNGEHTKSSLFRSINNGVSQMEIDEMGRLFSCGADGSLKFRTLPDNDIVNVL</sequence>
<feature type="compositionally biased region" description="Low complexity" evidence="2">
    <location>
        <begin position="1393"/>
        <end position="1404"/>
    </location>
</feature>
<feature type="compositionally biased region" description="Low complexity" evidence="2">
    <location>
        <begin position="469"/>
        <end position="494"/>
    </location>
</feature>
<feature type="compositionally biased region" description="Low complexity" evidence="2">
    <location>
        <begin position="2970"/>
        <end position="2987"/>
    </location>
</feature>
<feature type="compositionally biased region" description="Low complexity" evidence="2">
    <location>
        <begin position="824"/>
        <end position="834"/>
    </location>
</feature>
<evidence type="ECO:0000256" key="2">
    <source>
        <dbReference type="SAM" id="MobiDB-lite"/>
    </source>
</evidence>
<dbReference type="FunFam" id="2.130.10.10:FF:000651">
    <property type="entry name" value="RaBConnectin related"/>
    <property type="match status" value="1"/>
</dbReference>
<dbReference type="EMBL" id="BPLQ01008773">
    <property type="protein sequence ID" value="GIY39248.1"/>
    <property type="molecule type" value="Genomic_DNA"/>
</dbReference>
<dbReference type="Proteomes" id="UP001054837">
    <property type="component" value="Unassembled WGS sequence"/>
</dbReference>
<feature type="region of interest" description="Disordered" evidence="2">
    <location>
        <begin position="1492"/>
        <end position="1534"/>
    </location>
</feature>
<gene>
    <name evidence="4" type="primary">DMXL2</name>
    <name evidence="4" type="ORF">CDAR_209711</name>
</gene>
<dbReference type="GO" id="GO:0043291">
    <property type="term" value="C:RAVE complex"/>
    <property type="evidence" value="ECO:0007669"/>
    <property type="project" value="TreeGrafter"/>
</dbReference>
<accession>A0AAV4SXR8</accession>
<dbReference type="InterPro" id="IPR052208">
    <property type="entry name" value="DmX-like/RAVE_component"/>
</dbReference>
<keyword evidence="1" id="KW-0853">WD repeat</keyword>
<dbReference type="SMART" id="SM00320">
    <property type="entry name" value="WD40"/>
    <property type="match status" value="10"/>
</dbReference>
<feature type="repeat" description="WD" evidence="1">
    <location>
        <begin position="3175"/>
        <end position="3209"/>
    </location>
</feature>
<feature type="compositionally biased region" description="Polar residues" evidence="2">
    <location>
        <begin position="972"/>
        <end position="985"/>
    </location>
</feature>
<dbReference type="PANTHER" id="PTHR13950:SF9">
    <property type="entry name" value="RABCONNECTIN-3A"/>
    <property type="match status" value="1"/>
</dbReference>
<dbReference type="InterPro" id="IPR015943">
    <property type="entry name" value="WD40/YVTN_repeat-like_dom_sf"/>
</dbReference>
<dbReference type="InterPro" id="IPR022033">
    <property type="entry name" value="Rav1p_C"/>
</dbReference>
<dbReference type="SUPFAM" id="SSF50978">
    <property type="entry name" value="WD40 repeat-like"/>
    <property type="match status" value="2"/>
</dbReference>
<dbReference type="PROSITE" id="PS50082">
    <property type="entry name" value="WD_REPEATS_2"/>
    <property type="match status" value="1"/>
</dbReference>
<dbReference type="PANTHER" id="PTHR13950">
    <property type="entry name" value="RABCONNECTIN-RELATED"/>
    <property type="match status" value="1"/>
</dbReference>
<name>A0AAV4SXR8_9ARAC</name>
<feature type="region of interest" description="Disordered" evidence="2">
    <location>
        <begin position="816"/>
        <end position="837"/>
    </location>
</feature>
<evidence type="ECO:0000313" key="4">
    <source>
        <dbReference type="EMBL" id="GIY39248.1"/>
    </source>
</evidence>
<dbReference type="GO" id="GO:0007035">
    <property type="term" value="P:vacuolar acidification"/>
    <property type="evidence" value="ECO:0007669"/>
    <property type="project" value="TreeGrafter"/>
</dbReference>
<feature type="region of interest" description="Disordered" evidence="2">
    <location>
        <begin position="1382"/>
        <end position="1406"/>
    </location>
</feature>
<feature type="region of interest" description="Disordered" evidence="2">
    <location>
        <begin position="972"/>
        <end position="993"/>
    </location>
</feature>
<organism evidence="4 5">
    <name type="scientific">Caerostris darwini</name>
    <dbReference type="NCBI Taxonomy" id="1538125"/>
    <lineage>
        <taxon>Eukaryota</taxon>
        <taxon>Metazoa</taxon>
        <taxon>Ecdysozoa</taxon>
        <taxon>Arthropoda</taxon>
        <taxon>Chelicerata</taxon>
        <taxon>Arachnida</taxon>
        <taxon>Araneae</taxon>
        <taxon>Araneomorphae</taxon>
        <taxon>Entelegynae</taxon>
        <taxon>Araneoidea</taxon>
        <taxon>Araneidae</taxon>
        <taxon>Caerostris</taxon>
    </lineage>
</organism>
<evidence type="ECO:0000259" key="3">
    <source>
        <dbReference type="Pfam" id="PF12234"/>
    </source>
</evidence>
<feature type="region of interest" description="Disordered" evidence="2">
    <location>
        <begin position="2970"/>
        <end position="2989"/>
    </location>
</feature>
<dbReference type="InterPro" id="IPR036322">
    <property type="entry name" value="WD40_repeat_dom_sf"/>
</dbReference>
<keyword evidence="5" id="KW-1185">Reference proteome</keyword>
<dbReference type="InterPro" id="IPR001680">
    <property type="entry name" value="WD40_rpt"/>
</dbReference>
<comment type="caution">
    <text evidence="4">The sequence shown here is derived from an EMBL/GenBank/DDBJ whole genome shotgun (WGS) entry which is preliminary data.</text>
</comment>
<dbReference type="Pfam" id="PF00400">
    <property type="entry name" value="WD40"/>
    <property type="match status" value="3"/>
</dbReference>
<proteinExistence type="predicted"/>
<feature type="compositionally biased region" description="Low complexity" evidence="2">
    <location>
        <begin position="1509"/>
        <end position="1524"/>
    </location>
</feature>